<evidence type="ECO:0000313" key="1">
    <source>
        <dbReference type="EMBL" id="JAE11712.1"/>
    </source>
</evidence>
<sequence>MASKRTIHLGFLRLLQCEHELQKLEFAVSSQKQHGEILQSRSPKGIIHNDFFSFSESKNSIVHHNLTTIAGADPGQAQRGHRPPLDF</sequence>
<accession>A0A0A9FH94</accession>
<reference evidence="1" key="1">
    <citation type="submission" date="2014-09" db="EMBL/GenBank/DDBJ databases">
        <authorList>
            <person name="Magalhaes I.L.F."/>
            <person name="Oliveira U."/>
            <person name="Santos F.R."/>
            <person name="Vidigal T.H.D.A."/>
            <person name="Brescovit A.D."/>
            <person name="Santos A.J."/>
        </authorList>
    </citation>
    <scope>NUCLEOTIDE SEQUENCE</scope>
    <source>
        <tissue evidence="1">Shoot tissue taken approximately 20 cm above the soil surface</tissue>
    </source>
</reference>
<proteinExistence type="predicted"/>
<organism evidence="1">
    <name type="scientific">Arundo donax</name>
    <name type="common">Giant reed</name>
    <name type="synonym">Donax arundinaceus</name>
    <dbReference type="NCBI Taxonomy" id="35708"/>
    <lineage>
        <taxon>Eukaryota</taxon>
        <taxon>Viridiplantae</taxon>
        <taxon>Streptophyta</taxon>
        <taxon>Embryophyta</taxon>
        <taxon>Tracheophyta</taxon>
        <taxon>Spermatophyta</taxon>
        <taxon>Magnoliopsida</taxon>
        <taxon>Liliopsida</taxon>
        <taxon>Poales</taxon>
        <taxon>Poaceae</taxon>
        <taxon>PACMAD clade</taxon>
        <taxon>Arundinoideae</taxon>
        <taxon>Arundineae</taxon>
        <taxon>Arundo</taxon>
    </lineage>
</organism>
<reference evidence="1" key="2">
    <citation type="journal article" date="2015" name="Data Brief">
        <title>Shoot transcriptome of the giant reed, Arundo donax.</title>
        <authorList>
            <person name="Barrero R.A."/>
            <person name="Guerrero F.D."/>
            <person name="Moolhuijzen P."/>
            <person name="Goolsby J.A."/>
            <person name="Tidwell J."/>
            <person name="Bellgard S.E."/>
            <person name="Bellgard M.I."/>
        </authorList>
    </citation>
    <scope>NUCLEOTIDE SEQUENCE</scope>
    <source>
        <tissue evidence="1">Shoot tissue taken approximately 20 cm above the soil surface</tissue>
    </source>
</reference>
<dbReference type="AlphaFoldDB" id="A0A0A9FH94"/>
<protein>
    <submittedName>
        <fullName evidence="1">Uncharacterized protein</fullName>
    </submittedName>
</protein>
<dbReference type="EMBL" id="GBRH01186184">
    <property type="protein sequence ID" value="JAE11712.1"/>
    <property type="molecule type" value="Transcribed_RNA"/>
</dbReference>
<name>A0A0A9FH94_ARUDO</name>